<keyword evidence="1" id="KW-1133">Transmembrane helix</keyword>
<keyword evidence="1" id="KW-0812">Transmembrane</keyword>
<dbReference type="EMBL" id="WLYK01000018">
    <property type="protein sequence ID" value="MTD17359.1"/>
    <property type="molecule type" value="Genomic_DNA"/>
</dbReference>
<name>A0A7K1FVG7_9ACTN</name>
<organism evidence="4 5">
    <name type="scientific">Nakamurella alba</name>
    <dbReference type="NCBI Taxonomy" id="2665158"/>
    <lineage>
        <taxon>Bacteria</taxon>
        <taxon>Bacillati</taxon>
        <taxon>Actinomycetota</taxon>
        <taxon>Actinomycetes</taxon>
        <taxon>Nakamurellales</taxon>
        <taxon>Nakamurellaceae</taxon>
        <taxon>Nakamurella</taxon>
    </lineage>
</organism>
<dbReference type="RefSeq" id="WP_154771342.1">
    <property type="nucleotide sequence ID" value="NZ_WLYK01000018.1"/>
</dbReference>
<proteinExistence type="predicted"/>
<gene>
    <name evidence="4" type="ORF">GIS00_25845</name>
</gene>
<dbReference type="AlphaFoldDB" id="A0A7K1FVG7"/>
<feature type="chain" id="PRO_5029837425" evidence="2">
    <location>
        <begin position="32"/>
        <end position="244"/>
    </location>
</feature>
<evidence type="ECO:0000256" key="1">
    <source>
        <dbReference type="SAM" id="Phobius"/>
    </source>
</evidence>
<dbReference type="InterPro" id="IPR010895">
    <property type="entry name" value="CHRD"/>
</dbReference>
<keyword evidence="5" id="KW-1185">Reference proteome</keyword>
<dbReference type="SMART" id="SM00754">
    <property type="entry name" value="CHRD"/>
    <property type="match status" value="1"/>
</dbReference>
<feature type="transmembrane region" description="Helical" evidence="1">
    <location>
        <begin position="217"/>
        <end position="236"/>
    </location>
</feature>
<evidence type="ECO:0000313" key="5">
    <source>
        <dbReference type="Proteomes" id="UP000460221"/>
    </source>
</evidence>
<accession>A0A7K1FVG7</accession>
<reference evidence="4 5" key="1">
    <citation type="submission" date="2019-11" db="EMBL/GenBank/DDBJ databases">
        <authorList>
            <person name="Jiang L.-Q."/>
        </authorList>
    </citation>
    <scope>NUCLEOTIDE SEQUENCE [LARGE SCALE GENOMIC DNA]</scope>
    <source>
        <strain evidence="4 5">YIM 132087</strain>
    </source>
</reference>
<feature type="domain" description="CHRD" evidence="3">
    <location>
        <begin position="44"/>
        <end position="192"/>
    </location>
</feature>
<evidence type="ECO:0000259" key="3">
    <source>
        <dbReference type="SMART" id="SM00754"/>
    </source>
</evidence>
<keyword evidence="2" id="KW-0732">Signal</keyword>
<evidence type="ECO:0000256" key="2">
    <source>
        <dbReference type="SAM" id="SignalP"/>
    </source>
</evidence>
<dbReference type="Pfam" id="PF07452">
    <property type="entry name" value="CHRD"/>
    <property type="match status" value="1"/>
</dbReference>
<dbReference type="Proteomes" id="UP000460221">
    <property type="component" value="Unassembled WGS sequence"/>
</dbReference>
<feature type="signal peptide" evidence="2">
    <location>
        <begin position="1"/>
        <end position="31"/>
    </location>
</feature>
<evidence type="ECO:0000313" key="4">
    <source>
        <dbReference type="EMBL" id="MTD17359.1"/>
    </source>
</evidence>
<comment type="caution">
    <text evidence="4">The sequence shown here is derived from an EMBL/GenBank/DDBJ whole genome shotgun (WGS) entry which is preliminary data.</text>
</comment>
<keyword evidence="1" id="KW-0472">Membrane</keyword>
<sequence>MSTKRVTRLGAAAAMVAAGALLFGPVGSAAAADEEVAAPATFTSAFTAMATPDMVVNADNVPTPGTAGAMGTFNYRINSDLEIVCYDITVTGITTPYQSPARTATHIHQGNAGSAGPPRLAFPNPVEQADGSFRSEGCMQAPFTTGVKDAATGADTGDGFSLKQIEADPAAFFTDTHTAANPAGAVRGQLVAVPVGGVETGAGGTAVADAAVDESGFPALPLAGGLALMAGVAVLVRRQAVAGK</sequence>
<protein>
    <submittedName>
        <fullName evidence="4">CHRD domain-containing protein</fullName>
    </submittedName>
</protein>